<dbReference type="SMART" id="SM00490">
    <property type="entry name" value="HELICc"/>
    <property type="match status" value="1"/>
</dbReference>
<gene>
    <name evidence="9" type="primary">BRR2</name>
    <name evidence="9" type="ORF">DEBR0S6_09186G</name>
</gene>
<dbReference type="PROSITE" id="PS51194">
    <property type="entry name" value="HELICASE_CTER"/>
    <property type="match status" value="1"/>
</dbReference>
<feature type="compositionally biased region" description="Low complexity" evidence="6">
    <location>
        <begin position="223"/>
        <end position="236"/>
    </location>
</feature>
<dbReference type="Gene3D" id="1.10.150.20">
    <property type="entry name" value="5' to 3' exonuclease, C-terminal subdomain"/>
    <property type="match status" value="2"/>
</dbReference>
<feature type="compositionally biased region" description="Low complexity" evidence="6">
    <location>
        <begin position="198"/>
        <end position="210"/>
    </location>
</feature>
<keyword evidence="5" id="KW-0067">ATP-binding</keyword>
<dbReference type="PIRSF" id="PIRSF039073">
    <property type="entry name" value="BRR2"/>
    <property type="match status" value="1"/>
</dbReference>
<dbReference type="InterPro" id="IPR011545">
    <property type="entry name" value="DEAD/DEAH_box_helicase_dom"/>
</dbReference>
<keyword evidence="3" id="KW-0378">Hydrolase</keyword>
<dbReference type="Gene3D" id="2.60.40.150">
    <property type="entry name" value="C2 domain"/>
    <property type="match status" value="2"/>
</dbReference>
<dbReference type="InterPro" id="IPR001650">
    <property type="entry name" value="Helicase_C-like"/>
</dbReference>
<dbReference type="InterPro" id="IPR036390">
    <property type="entry name" value="WH_DNA-bd_sf"/>
</dbReference>
<evidence type="ECO:0000256" key="6">
    <source>
        <dbReference type="SAM" id="MobiDB-lite"/>
    </source>
</evidence>
<dbReference type="EMBL" id="CABFWN010000006">
    <property type="protein sequence ID" value="VUG20156.1"/>
    <property type="molecule type" value="Genomic_DNA"/>
</dbReference>
<dbReference type="GO" id="GO:0016787">
    <property type="term" value="F:hydrolase activity"/>
    <property type="evidence" value="ECO:0007669"/>
    <property type="project" value="UniProtKB-KW"/>
</dbReference>
<feature type="region of interest" description="Disordered" evidence="6">
    <location>
        <begin position="198"/>
        <end position="249"/>
    </location>
</feature>
<dbReference type="InterPro" id="IPR036388">
    <property type="entry name" value="WH-like_DNA-bd_sf"/>
</dbReference>
<feature type="domain" description="Helicase ATP-binding" evidence="7">
    <location>
        <begin position="1356"/>
        <end position="1532"/>
    </location>
</feature>
<feature type="compositionally biased region" description="Acidic residues" evidence="6">
    <location>
        <begin position="211"/>
        <end position="222"/>
    </location>
</feature>
<dbReference type="FunFam" id="1.10.10.10:FF:000024">
    <property type="entry name" value="U5 small nuclear ribonucleoprotein helicase"/>
    <property type="match status" value="1"/>
</dbReference>
<dbReference type="SMART" id="SM00487">
    <property type="entry name" value="DEXDc"/>
    <property type="match status" value="2"/>
</dbReference>
<evidence type="ECO:0000256" key="4">
    <source>
        <dbReference type="ARBA" id="ARBA00022806"/>
    </source>
</evidence>
<evidence type="ECO:0000259" key="8">
    <source>
        <dbReference type="PROSITE" id="PS51194"/>
    </source>
</evidence>
<feature type="region of interest" description="Disordered" evidence="6">
    <location>
        <begin position="49"/>
        <end position="89"/>
    </location>
</feature>
<feature type="domain" description="Helicase ATP-binding" evidence="7">
    <location>
        <begin position="510"/>
        <end position="692"/>
    </location>
</feature>
<dbReference type="InterPro" id="IPR041094">
    <property type="entry name" value="Brr2_helicase_PWI"/>
</dbReference>
<dbReference type="GO" id="GO:0006397">
    <property type="term" value="P:mRNA processing"/>
    <property type="evidence" value="ECO:0007669"/>
    <property type="project" value="UniProtKB-ARBA"/>
</dbReference>
<dbReference type="GO" id="GO:0005634">
    <property type="term" value="C:nucleus"/>
    <property type="evidence" value="ECO:0007669"/>
    <property type="project" value="TreeGrafter"/>
</dbReference>
<dbReference type="GO" id="GO:0004386">
    <property type="term" value="F:helicase activity"/>
    <property type="evidence" value="ECO:0007669"/>
    <property type="project" value="UniProtKB-KW"/>
</dbReference>
<evidence type="ECO:0000256" key="2">
    <source>
        <dbReference type="ARBA" id="ARBA00022741"/>
    </source>
</evidence>
<dbReference type="PANTHER" id="PTHR47961:SF4">
    <property type="entry name" value="ACTIVATING SIGNAL COINTEGRATOR 1 COMPLEX SUBUNIT 3"/>
    <property type="match status" value="1"/>
</dbReference>
<dbReference type="SUPFAM" id="SSF46785">
    <property type="entry name" value="Winged helix' DNA-binding domain"/>
    <property type="match status" value="1"/>
</dbReference>
<evidence type="ECO:0000256" key="1">
    <source>
        <dbReference type="ARBA" id="ARBA00022737"/>
    </source>
</evidence>
<dbReference type="InterPro" id="IPR014001">
    <property type="entry name" value="Helicase_ATP-bd"/>
</dbReference>
<dbReference type="Pfam" id="PF23445">
    <property type="entry name" value="WHD_SNRNP200"/>
    <property type="match status" value="2"/>
</dbReference>
<dbReference type="FunFam" id="3.40.50.300:FF:000062">
    <property type="entry name" value="U5 small nuclear ribonucleoprotein helicase"/>
    <property type="match status" value="1"/>
</dbReference>
<dbReference type="InterPro" id="IPR048863">
    <property type="entry name" value="BRR2_plug"/>
</dbReference>
<evidence type="ECO:0000256" key="5">
    <source>
        <dbReference type="ARBA" id="ARBA00022840"/>
    </source>
</evidence>
<dbReference type="Pfam" id="PF00271">
    <property type="entry name" value="Helicase_C"/>
    <property type="match status" value="1"/>
</dbReference>
<dbReference type="GO" id="GO:0005524">
    <property type="term" value="F:ATP binding"/>
    <property type="evidence" value="ECO:0007669"/>
    <property type="project" value="UniProtKB-KW"/>
</dbReference>
<evidence type="ECO:0000256" key="3">
    <source>
        <dbReference type="ARBA" id="ARBA00022801"/>
    </source>
</evidence>
<dbReference type="SUPFAM" id="SSF81296">
    <property type="entry name" value="E set domains"/>
    <property type="match status" value="1"/>
</dbReference>
<dbReference type="Gene3D" id="3.40.50.300">
    <property type="entry name" value="P-loop containing nucleotide triphosphate hydrolases"/>
    <property type="match status" value="4"/>
</dbReference>
<dbReference type="InterPro" id="IPR014756">
    <property type="entry name" value="Ig_E-set"/>
</dbReference>
<reference evidence="9 10" key="1">
    <citation type="submission" date="2019-07" db="EMBL/GenBank/DDBJ databases">
        <authorList>
            <person name="Friedrich A."/>
            <person name="Schacherer J."/>
        </authorList>
    </citation>
    <scope>NUCLEOTIDE SEQUENCE [LARGE SCALE GENOMIC DNA]</scope>
</reference>
<protein>
    <submittedName>
        <fullName evidence="9">DEBR0S6_09186g1_1</fullName>
    </submittedName>
</protein>
<keyword evidence="2" id="KW-0547">Nucleotide-binding</keyword>
<dbReference type="Gene3D" id="1.10.3380.10">
    <property type="entry name" value="Sec63 N-terminal domain-like domain"/>
    <property type="match status" value="2"/>
</dbReference>
<dbReference type="InterPro" id="IPR004179">
    <property type="entry name" value="Sec63-dom"/>
</dbReference>
<dbReference type="SMART" id="SM00973">
    <property type="entry name" value="Sec63"/>
    <property type="match status" value="2"/>
</dbReference>
<evidence type="ECO:0000259" key="7">
    <source>
        <dbReference type="PROSITE" id="PS51192"/>
    </source>
</evidence>
<dbReference type="Pfam" id="PF18149">
    <property type="entry name" value="Helicase_PWI"/>
    <property type="match status" value="1"/>
</dbReference>
<sequence>MSGYKYNEIANKVLRTDKHLLDEDALQERNRKINTLPQSVVGEISVKDMGTRVSSSDKSLNREEIEKEINNYENKEHGKGENDDKSGRHRLEKRARVNHNVLNSNIEQYNYYPSTDNNRETLSRILSWCSNQLNNDLPDDVVRSLGDVIIQIMKSDALDAKEKLSKINAALQHSISDEDFQNILELCASITDYHAKDSGNLSGEGESGSVSDEESEFSDSDDASSSGESESSSSESLQNASDVEKEKGGFLRPHDLRNEDIVILDGDKMAEKQKVDIKSVDQLWLAREFAKLFPTSDSYKHSEMAKQVRNWLHSLFEQKMDVIKFRQLLLGLFNYENNDWINMFLSNRVTIYYGLRLSEIVPSDGDKKQKLFEEMDKAGFKSLVLEYDDSLKRASEDKDEDVRSLKKQKLSDEDKEKPKNAKLPKYIDLNNLIFDQGSHLLTANEFKLPNGSFRRLKKSWEEVHIPPPKSAISTFKGHLVLIKDLPEWAQQAFPSNETKSLNVIQSKVYPTAFLDDANILMCAPTGAGKTNVAMLTVLRLLSKHMDKNLHLRLNDFKIVYIAPLKALVQEQVREFRRRLQYLGITVNELTGDSNLTKHQIASTQILVTTPEKWDVITRKNNDASYIKFVKLIIIDEIHLLHDARGPVIENIVARTLRSSDDENKVRLVGLSATLPNYEDVAEFLHVEERNGLFYFDQSYRPCPLAQQFIGITEKKSLKKYQALNDACYEKVIESLTHNQQVIVFVHSRKETAKTAKYIADKIVENESLAKLIYLSTGAQEILRSETEDASSNGLKAVMPMGFGIHHAGMSRKDRTTVEDLFAQGYLKVLVSTATLAWGVNLPAHTVIIKGTMIYSPADGTWVELSAQDILQMLGRAGRPRYDSNGEGIIITSQNEVKYYLAILNQQLPIESQMASRLADSINAEIVSGRINSLEDCVDWFEYTYLFVRMKHNKALYRVGPGYDDDTFDLQRRRRDLAYSALVILARNGLVKYDYENDIVISTDLGRVASYFYISYQSIKEYDRKLNPYMSEIELFQVFSASEEFKYLHVRDEEKDELKKLMDNAPIPINESPEDSLAKVNVLLQAYISRLSLDGFALMADMIYVVQSAGRLFRAMLELVKRKKWAEVSRLLLDICKMVENRMWLTNSPLRQYPNVPKGLVRTTERSLTPWRQYLALNSEREVIEGMKAQSYGNLAYQLLLKFPKISVSSSVLPITASLMRIQLELVPQWKWDVDIHGYSQSFTVFVEDGDSNNLLFTTSLIVQKKHINEPHFIECTLNFVDRLQHNLFVSVISDSWIGSITRKPIILSGLNMPKRFPAPTPLLDCPLVPVNVFGASALKNLFDFKFFNKFQSQVFGSLYDEEESILFCCSKGNGKTTASMLALLSHWKNGKGRAVYLNPIQPEIDQLYKEWKAKLAKFAVKKNIAKLTNDLSSNLKILASSHLIFATPKQFDVLTRRWKKRKNVQSIELLICDNCHLIGDAREGAIYENVLSRVRFMALNLEKPVRIIAIGSSLASPRDFAEWLGIHKKNIFDFSSKDRVFPLKVTFEKIEVLHNPSAIECMMSPVYEQVQDMDDSIGEQKAVIFVSTRKECVNISTAFIERLASYGNSWLKAEEDSIKKYVGRIKDSSLKASIMYGIGFYYDGMLRLDKLLVEGLFKAGALSCLIATKSTACWCPSGNLVVVMGTKDYIGRDHCYVDYSVNDLFEMIGLARNTNGEYSRAVVLTNSDEIEYYKKVIGESLPMESNLNKFIIDFLLNEISTGLIKNRQQCVDWITYSYFYRRLQLNPSYYDLGSVSAGSLSEFLSELVENSLKKLSDGKLIELNIDDDLSEDDGDYNDEGDQKVEISPLNGCMIAAYYNISFITMQLFCSSLDGKTRLKKMLEVISSASEFDDITIRGDDDGILNRLYSALPVKWSNGVNFHSPAFKAFILLQAHFSRLNLPPDLRADLKNILSKITDVLYAAIDYLSSEGCLNALNAMDIFQMIIQGLWNSDNSLKQVPFFGTTILDRCKKLNVETVYDIMALEDEERDELLNGLSDRQIESVATFVNQYPNLDVTYKLDLNKPLRVNEESEITLQIDRDEDPEDLTIISSNYPFKGEEKWWIVIGEPESKRLYGIRKLILDKQTQTVKMNFSIAEPGKHDLAIWCVCNAYVDADKQIMIEDVKVE</sequence>
<name>A0A7D9D174_DEKBR</name>
<dbReference type="CDD" id="cd18795">
    <property type="entry name" value="SF2_C_Ski2"/>
    <property type="match status" value="1"/>
</dbReference>
<dbReference type="InterPro" id="IPR035892">
    <property type="entry name" value="C2_domain_sf"/>
</dbReference>
<evidence type="ECO:0000313" key="10">
    <source>
        <dbReference type="Proteomes" id="UP000478008"/>
    </source>
</evidence>
<dbReference type="InterPro" id="IPR057842">
    <property type="entry name" value="WH_MER3"/>
</dbReference>
<dbReference type="Gene3D" id="1.10.10.10">
    <property type="entry name" value="Winged helix-like DNA-binding domain superfamily/Winged helix DNA-binding domain"/>
    <property type="match status" value="2"/>
</dbReference>
<keyword evidence="1" id="KW-0677">Repeat</keyword>
<keyword evidence="4" id="KW-0347">Helicase</keyword>
<dbReference type="SUPFAM" id="SSF52540">
    <property type="entry name" value="P-loop containing nucleoside triphosphate hydrolases"/>
    <property type="match status" value="3"/>
</dbReference>
<dbReference type="FunFam" id="3.40.50.300:FF:000102">
    <property type="entry name" value="RNA helicase, activating signal cointegrator 1"/>
    <property type="match status" value="1"/>
</dbReference>
<dbReference type="InterPro" id="IPR050474">
    <property type="entry name" value="Hel308_SKI2-like"/>
</dbReference>
<feature type="compositionally biased region" description="Basic and acidic residues" evidence="6">
    <location>
        <begin position="59"/>
        <end position="86"/>
    </location>
</feature>
<dbReference type="PROSITE" id="PS51192">
    <property type="entry name" value="HELICASE_ATP_BIND_1"/>
    <property type="match status" value="2"/>
</dbReference>
<dbReference type="Proteomes" id="UP000478008">
    <property type="component" value="Unassembled WGS sequence"/>
</dbReference>
<dbReference type="PANTHER" id="PTHR47961">
    <property type="entry name" value="DNA POLYMERASE THETA, PUTATIVE (AFU_ORTHOLOGUE AFUA_1G05260)-RELATED"/>
    <property type="match status" value="1"/>
</dbReference>
<dbReference type="InterPro" id="IPR027417">
    <property type="entry name" value="P-loop_NTPase"/>
</dbReference>
<organism evidence="9 10">
    <name type="scientific">Dekkera bruxellensis</name>
    <name type="common">Brettanomyces custersii</name>
    <dbReference type="NCBI Taxonomy" id="5007"/>
    <lineage>
        <taxon>Eukaryota</taxon>
        <taxon>Fungi</taxon>
        <taxon>Dikarya</taxon>
        <taxon>Ascomycota</taxon>
        <taxon>Saccharomycotina</taxon>
        <taxon>Pichiomycetes</taxon>
        <taxon>Pichiales</taxon>
        <taxon>Pichiaceae</taxon>
        <taxon>Brettanomyces</taxon>
    </lineage>
</organism>
<dbReference type="SUPFAM" id="SSF158702">
    <property type="entry name" value="Sec63 N-terminal domain-like"/>
    <property type="match status" value="2"/>
</dbReference>
<dbReference type="FunFam" id="1.10.3380.10:FF:000001">
    <property type="entry name" value="U5 small nuclear ribonucleoprotein helicase"/>
    <property type="match status" value="1"/>
</dbReference>
<proteinExistence type="predicted"/>
<dbReference type="Pfam" id="PF02889">
    <property type="entry name" value="Sec63"/>
    <property type="match status" value="2"/>
</dbReference>
<feature type="domain" description="Helicase C-terminal" evidence="8">
    <location>
        <begin position="727"/>
        <end position="921"/>
    </location>
</feature>
<dbReference type="Pfam" id="PF21188">
    <property type="entry name" value="BRR2_plug"/>
    <property type="match status" value="1"/>
</dbReference>
<keyword evidence="10" id="KW-1185">Reference proteome</keyword>
<evidence type="ECO:0000313" key="9">
    <source>
        <dbReference type="EMBL" id="VUG20156.1"/>
    </source>
</evidence>
<accession>A0A7D9D174</accession>
<dbReference type="FunFam" id="1.10.10.10:FF:000012">
    <property type="entry name" value="U5 small nuclear ribonucleoprotein helicase"/>
    <property type="match status" value="1"/>
</dbReference>
<dbReference type="GO" id="GO:0003676">
    <property type="term" value="F:nucleic acid binding"/>
    <property type="evidence" value="ECO:0007669"/>
    <property type="project" value="InterPro"/>
</dbReference>
<dbReference type="Pfam" id="PF00270">
    <property type="entry name" value="DEAD"/>
    <property type="match status" value="2"/>
</dbReference>